<evidence type="ECO:0000256" key="2">
    <source>
        <dbReference type="ARBA" id="ARBA00022527"/>
    </source>
</evidence>
<feature type="domain" description="Protein kinase" evidence="8">
    <location>
        <begin position="111"/>
        <end position="246"/>
    </location>
</feature>
<dbReference type="InterPro" id="IPR000719">
    <property type="entry name" value="Prot_kinase_dom"/>
</dbReference>
<keyword evidence="5" id="KW-0418">Kinase</keyword>
<evidence type="ECO:0000259" key="8">
    <source>
        <dbReference type="PROSITE" id="PS50011"/>
    </source>
</evidence>
<dbReference type="Pfam" id="PF00069">
    <property type="entry name" value="Pkinase"/>
    <property type="match status" value="1"/>
</dbReference>
<keyword evidence="6 7" id="KW-0067">ATP-binding</keyword>
<dbReference type="SUPFAM" id="SSF49562">
    <property type="entry name" value="C2 domain (Calcium/lipid-binding domain, CaLB)"/>
    <property type="match status" value="1"/>
</dbReference>
<gene>
    <name evidence="9" type="ORF">XENOCAPTIV_007185</name>
</gene>
<keyword evidence="3" id="KW-0808">Transferase</keyword>
<evidence type="ECO:0000256" key="6">
    <source>
        <dbReference type="ARBA" id="ARBA00022840"/>
    </source>
</evidence>
<keyword evidence="2" id="KW-0723">Serine/threonine-protein kinase</keyword>
<accession>A0ABV0Q4F7</accession>
<evidence type="ECO:0000256" key="1">
    <source>
        <dbReference type="ARBA" id="ARBA00012429"/>
    </source>
</evidence>
<evidence type="ECO:0000256" key="7">
    <source>
        <dbReference type="PROSITE-ProRule" id="PRU10141"/>
    </source>
</evidence>
<evidence type="ECO:0000313" key="9">
    <source>
        <dbReference type="EMBL" id="MEQ2190386.1"/>
    </source>
</evidence>
<dbReference type="Proteomes" id="UP001434883">
    <property type="component" value="Unassembled WGS sequence"/>
</dbReference>
<feature type="binding site" evidence="7">
    <location>
        <position position="140"/>
    </location>
    <ligand>
        <name>ATP</name>
        <dbReference type="ChEBI" id="CHEBI:30616"/>
    </ligand>
</feature>
<dbReference type="PROSITE" id="PS50011">
    <property type="entry name" value="PROTEIN_KINASE_DOM"/>
    <property type="match status" value="1"/>
</dbReference>
<dbReference type="SMART" id="SM00220">
    <property type="entry name" value="S_TKc"/>
    <property type="match status" value="1"/>
</dbReference>
<dbReference type="Gene3D" id="1.10.510.10">
    <property type="entry name" value="Transferase(Phosphotransferase) domain 1"/>
    <property type="match status" value="2"/>
</dbReference>
<sequence>KLKPSDKDRRLSVEVWDWDRTTRNDFMGALSFGVSELMKSPACGWYKLLCPEEGEYYNVPISVEDDGNEELRQKFEKAKLGPGKKMITETDDSRPSSFPSNSLDQVKLSDFTFLAVLGKGSFGKVMLAEMKATDELYAIKILKKDVVIQDDDVECTMVEKRVLAQEDKPPFLTQLHSCFQTVDRLYFVMEYVNGGDLMYHIQQVGKDLKLDNVMLDSEGHIKIADFGMCKENMPESVTTRTFCVIY</sequence>
<evidence type="ECO:0000256" key="3">
    <source>
        <dbReference type="ARBA" id="ARBA00022679"/>
    </source>
</evidence>
<dbReference type="InterPro" id="IPR011009">
    <property type="entry name" value="Kinase-like_dom_sf"/>
</dbReference>
<dbReference type="InterPro" id="IPR017441">
    <property type="entry name" value="Protein_kinase_ATP_BS"/>
</dbReference>
<dbReference type="EMBL" id="JAHRIN010000017">
    <property type="protein sequence ID" value="MEQ2190386.1"/>
    <property type="molecule type" value="Genomic_DNA"/>
</dbReference>
<dbReference type="Pfam" id="PF00168">
    <property type="entry name" value="C2"/>
    <property type="match status" value="1"/>
</dbReference>
<dbReference type="Gene3D" id="2.60.40.150">
    <property type="entry name" value="C2 domain"/>
    <property type="match status" value="1"/>
</dbReference>
<dbReference type="PROSITE" id="PS00107">
    <property type="entry name" value="PROTEIN_KINASE_ATP"/>
    <property type="match status" value="1"/>
</dbReference>
<evidence type="ECO:0000256" key="5">
    <source>
        <dbReference type="ARBA" id="ARBA00022777"/>
    </source>
</evidence>
<organism evidence="9 10">
    <name type="scientific">Xenoophorus captivus</name>
    <dbReference type="NCBI Taxonomy" id="1517983"/>
    <lineage>
        <taxon>Eukaryota</taxon>
        <taxon>Metazoa</taxon>
        <taxon>Chordata</taxon>
        <taxon>Craniata</taxon>
        <taxon>Vertebrata</taxon>
        <taxon>Euteleostomi</taxon>
        <taxon>Actinopterygii</taxon>
        <taxon>Neopterygii</taxon>
        <taxon>Teleostei</taxon>
        <taxon>Neoteleostei</taxon>
        <taxon>Acanthomorphata</taxon>
        <taxon>Ovalentaria</taxon>
        <taxon>Atherinomorphae</taxon>
        <taxon>Cyprinodontiformes</taxon>
        <taxon>Goodeidae</taxon>
        <taxon>Xenoophorus</taxon>
    </lineage>
</organism>
<dbReference type="Gene3D" id="3.30.200.20">
    <property type="entry name" value="Phosphorylase Kinase, domain 1"/>
    <property type="match status" value="1"/>
</dbReference>
<name>A0ABV0Q4F7_9TELE</name>
<evidence type="ECO:0000313" key="10">
    <source>
        <dbReference type="Proteomes" id="UP001434883"/>
    </source>
</evidence>
<comment type="caution">
    <text evidence="9">The sequence shown here is derived from an EMBL/GenBank/DDBJ whole genome shotgun (WGS) entry which is preliminary data.</text>
</comment>
<feature type="non-terminal residue" evidence="9">
    <location>
        <position position="1"/>
    </location>
</feature>
<reference evidence="9 10" key="1">
    <citation type="submission" date="2021-06" db="EMBL/GenBank/DDBJ databases">
        <authorList>
            <person name="Palmer J.M."/>
        </authorList>
    </citation>
    <scope>NUCLEOTIDE SEQUENCE [LARGE SCALE GENOMIC DNA]</scope>
    <source>
        <strain evidence="9 10">XC_2019</strain>
        <tissue evidence="9">Muscle</tissue>
    </source>
</reference>
<protein>
    <recommendedName>
        <fullName evidence="1">protein kinase C</fullName>
        <ecNumber evidence="1">2.7.11.13</ecNumber>
    </recommendedName>
</protein>
<dbReference type="EC" id="2.7.11.13" evidence="1"/>
<dbReference type="PANTHER" id="PTHR24351">
    <property type="entry name" value="RIBOSOMAL PROTEIN S6 KINASE"/>
    <property type="match status" value="1"/>
</dbReference>
<dbReference type="InterPro" id="IPR000008">
    <property type="entry name" value="C2_dom"/>
</dbReference>
<dbReference type="SUPFAM" id="SSF56112">
    <property type="entry name" value="Protein kinase-like (PK-like)"/>
    <property type="match status" value="1"/>
</dbReference>
<proteinExistence type="predicted"/>
<evidence type="ECO:0000256" key="4">
    <source>
        <dbReference type="ARBA" id="ARBA00022741"/>
    </source>
</evidence>
<keyword evidence="4 7" id="KW-0547">Nucleotide-binding</keyword>
<keyword evidence="10" id="KW-1185">Reference proteome</keyword>
<dbReference type="InterPro" id="IPR035892">
    <property type="entry name" value="C2_domain_sf"/>
</dbReference>